<dbReference type="EMBL" id="FNOS01000002">
    <property type="protein sequence ID" value="SDX57008.1"/>
    <property type="molecule type" value="Genomic_DNA"/>
</dbReference>
<accession>A0A1H3CSW5</accession>
<comment type="caution">
    <text evidence="1">The sequence shown here is derived from an EMBL/GenBank/DDBJ whole genome shotgun (WGS) entry which is preliminary data.</text>
</comment>
<proteinExistence type="predicted"/>
<protein>
    <recommendedName>
        <fullName evidence="3">YqzE-like protein</fullName>
    </recommendedName>
</protein>
<reference evidence="1 2" key="1">
    <citation type="submission" date="2016-10" db="EMBL/GenBank/DDBJ databases">
        <authorList>
            <person name="Varghese N."/>
            <person name="Submissions S."/>
        </authorList>
    </citation>
    <scope>NUCLEOTIDE SEQUENCE [LARGE SCALE GENOMIC DNA]</scope>
    <source>
        <strain evidence="1 2">DSM 20748</strain>
    </source>
</reference>
<evidence type="ECO:0000313" key="2">
    <source>
        <dbReference type="Proteomes" id="UP000198647"/>
    </source>
</evidence>
<dbReference type="Proteomes" id="UP000198647">
    <property type="component" value="Unassembled WGS sequence"/>
</dbReference>
<organism evidence="1 2">
    <name type="scientific">Salimicrobium album</name>
    <dbReference type="NCBI Taxonomy" id="50717"/>
    <lineage>
        <taxon>Bacteria</taxon>
        <taxon>Bacillati</taxon>
        <taxon>Bacillota</taxon>
        <taxon>Bacilli</taxon>
        <taxon>Bacillales</taxon>
        <taxon>Bacillaceae</taxon>
        <taxon>Salimicrobium</taxon>
    </lineage>
</organism>
<evidence type="ECO:0000313" key="1">
    <source>
        <dbReference type="EMBL" id="SDX57008.1"/>
    </source>
</evidence>
<evidence type="ECO:0008006" key="3">
    <source>
        <dbReference type="Google" id="ProtNLM"/>
    </source>
</evidence>
<keyword evidence="2" id="KW-1185">Reference proteome</keyword>
<sequence length="84" mass="10273">MKMIRWSYSRRKVVRAYFDKFPGSTFYFRRIRSYFYLYSSDWSEEDPLLEEGDQEEMQLLVNESLGRKEAYRNRKSLGKKTSGY</sequence>
<gene>
    <name evidence="1" type="ORF">SAMN04488081_0702</name>
</gene>
<name>A0A1H3CSW5_9BACI</name>